<dbReference type="GeneID" id="85013953"/>
<dbReference type="EMBL" id="JACHHH010000002">
    <property type="protein sequence ID" value="MBB6040425.1"/>
    <property type="molecule type" value="Genomic_DNA"/>
</dbReference>
<name>A0A7W9SFA0_9FIRM</name>
<dbReference type="Proteomes" id="UP000522163">
    <property type="component" value="Unassembled WGS sequence"/>
</dbReference>
<reference evidence="1 2" key="1">
    <citation type="submission" date="2020-08" db="EMBL/GenBank/DDBJ databases">
        <title>Genomic Encyclopedia of Type Strains, Phase IV (KMG-IV): sequencing the most valuable type-strain genomes for metagenomic binning, comparative biology and taxonomic classification.</title>
        <authorList>
            <person name="Goeker M."/>
        </authorList>
    </citation>
    <scope>NUCLEOTIDE SEQUENCE [LARGE SCALE GENOMIC DNA]</scope>
    <source>
        <strain evidence="1 2">DSM 17245</strain>
    </source>
</reference>
<evidence type="ECO:0000313" key="1">
    <source>
        <dbReference type="EMBL" id="MBB6040425.1"/>
    </source>
</evidence>
<organism evidence="1 2">
    <name type="scientific">Oribacterium sinus</name>
    <dbReference type="NCBI Taxonomy" id="237576"/>
    <lineage>
        <taxon>Bacteria</taxon>
        <taxon>Bacillati</taxon>
        <taxon>Bacillota</taxon>
        <taxon>Clostridia</taxon>
        <taxon>Lachnospirales</taxon>
        <taxon>Lachnospiraceae</taxon>
        <taxon>Oribacterium</taxon>
    </lineage>
</organism>
<dbReference type="InterPro" id="IPR029052">
    <property type="entry name" value="Metallo-depent_PP-like"/>
</dbReference>
<proteinExistence type="predicted"/>
<dbReference type="SUPFAM" id="SSF56300">
    <property type="entry name" value="Metallo-dependent phosphatases"/>
    <property type="match status" value="1"/>
</dbReference>
<gene>
    <name evidence="1" type="ORF">HNQ46_000388</name>
</gene>
<accession>A0A7W9SFA0</accession>
<comment type="caution">
    <text evidence="1">The sequence shown here is derived from an EMBL/GenBank/DDBJ whole genome shotgun (WGS) entry which is preliminary data.</text>
</comment>
<protein>
    <submittedName>
        <fullName evidence="1">Putative phosphodiesterase</fullName>
    </submittedName>
</protein>
<dbReference type="RefSeq" id="WP_183682272.1">
    <property type="nucleotide sequence ID" value="NZ_JACHHH010000002.1"/>
</dbReference>
<evidence type="ECO:0000313" key="2">
    <source>
        <dbReference type="Proteomes" id="UP000522163"/>
    </source>
</evidence>
<sequence>MKVLVIPDVHLKTWIFDKAENVLKSGKADRAVCLMDMPDDWDMEFQIDRYRAIYDRAIAFAKDYPDTLWCYGNHDLSYP</sequence>
<dbReference type="AlphaFoldDB" id="A0A7W9SFA0"/>